<evidence type="ECO:0000259" key="2">
    <source>
        <dbReference type="PROSITE" id="PS51272"/>
    </source>
</evidence>
<dbReference type="EMBL" id="JAGIKV010000009">
    <property type="protein sequence ID" value="MBP2246227.1"/>
    <property type="molecule type" value="Genomic_DNA"/>
</dbReference>
<comment type="caution">
    <text evidence="3">The sequence shown here is derived from an EMBL/GenBank/DDBJ whole genome shotgun (WGS) entry which is preliminary data.</text>
</comment>
<dbReference type="Pfam" id="PF00395">
    <property type="entry name" value="SLH"/>
    <property type="match status" value="2"/>
</dbReference>
<gene>
    <name evidence="3" type="ORF">J2Z28_002858</name>
</gene>
<feature type="domain" description="SLH" evidence="2">
    <location>
        <begin position="148"/>
        <end position="211"/>
    </location>
</feature>
<proteinExistence type="predicted"/>
<keyword evidence="1" id="KW-0732">Signal</keyword>
<feature type="domain" description="SLH" evidence="2">
    <location>
        <begin position="47"/>
        <end position="110"/>
    </location>
</feature>
<evidence type="ECO:0000256" key="1">
    <source>
        <dbReference type="SAM" id="SignalP"/>
    </source>
</evidence>
<dbReference type="PANTHER" id="PTHR43308:SF5">
    <property type="entry name" value="S-LAYER PROTEIN _ PEPTIDOGLYCAN ENDO-BETA-N-ACETYLGLUCOSAMINIDASE"/>
    <property type="match status" value="1"/>
</dbReference>
<reference evidence="3 4" key="1">
    <citation type="submission" date="2021-03" db="EMBL/GenBank/DDBJ databases">
        <title>Genomic Encyclopedia of Type Strains, Phase IV (KMG-IV): sequencing the most valuable type-strain genomes for metagenomic binning, comparative biology and taxonomic classification.</title>
        <authorList>
            <person name="Goeker M."/>
        </authorList>
    </citation>
    <scope>NUCLEOTIDE SEQUENCE [LARGE SCALE GENOMIC DNA]</scope>
    <source>
        <strain evidence="3 4">DSM 21292</strain>
    </source>
</reference>
<dbReference type="PROSITE" id="PS51272">
    <property type="entry name" value="SLH"/>
    <property type="match status" value="2"/>
</dbReference>
<feature type="chain" id="PRO_5047212169" description="SLH domain-containing protein" evidence="1">
    <location>
        <begin position="24"/>
        <end position="438"/>
    </location>
</feature>
<name>A0ABS4RWR1_PAEXY</name>
<keyword evidence="4" id="KW-1185">Reference proteome</keyword>
<dbReference type="InterPro" id="IPR051465">
    <property type="entry name" value="Cell_Envelope_Struct_Comp"/>
</dbReference>
<accession>A0ABS4RWR1</accession>
<organism evidence="3 4">
    <name type="scientific">Paenibacillus xylanexedens</name>
    <dbReference type="NCBI Taxonomy" id="528191"/>
    <lineage>
        <taxon>Bacteria</taxon>
        <taxon>Bacillati</taxon>
        <taxon>Bacillota</taxon>
        <taxon>Bacilli</taxon>
        <taxon>Bacillales</taxon>
        <taxon>Paenibacillaceae</taxon>
        <taxon>Paenibacillus</taxon>
    </lineage>
</organism>
<evidence type="ECO:0000313" key="4">
    <source>
        <dbReference type="Proteomes" id="UP000810207"/>
    </source>
</evidence>
<protein>
    <recommendedName>
        <fullName evidence="2">SLH domain-containing protein</fullName>
    </recommendedName>
</protein>
<feature type="signal peptide" evidence="1">
    <location>
        <begin position="1"/>
        <end position="23"/>
    </location>
</feature>
<sequence length="438" mass="49606">MKKKVIVMSTIIALLAATVQVHAEPSISLDGSLNSKPMNSITDRDAGQKISFKDIQGHWAVSSIQAALDKGIVTGYPNGMFYPENKVTRAEFLKLIVSSLGHEAEPTKSNMQWYDAYVTSAKVNKLYVESDFLSSDWSEPMTRMEMVHVAARAIGKIGTDDYDFLYLAVKNGLLSGKGNGKLDPQGTTTRAQALTVVDRIGKVRSGQTLKVDTVALKNAERAKNAERDPWGRLIRTTNLPKNAKDFPYILEEYPNEMYEMKPSIIVDTTSAQLAKIDRNFNNKALMDQWKQTTENYYNLMLNVDYRTIDEEWANTLFTYHNQAFRVVLADMRRYVKWVKENKIIMTGSLVAEPSMVTDADKLAGYFIRTKFSFEIKSYIKYENIIFDERFIDADTFKKGKKYAGYVDIPLSTNSNTYDLKVSGMATLFSDNSIVREVK</sequence>
<dbReference type="InterPro" id="IPR001119">
    <property type="entry name" value="SLH_dom"/>
</dbReference>
<dbReference type="RefSeq" id="WP_211082942.1">
    <property type="nucleotide sequence ID" value="NZ_CBCSLC010000007.1"/>
</dbReference>
<dbReference type="Proteomes" id="UP000810207">
    <property type="component" value="Unassembled WGS sequence"/>
</dbReference>
<evidence type="ECO:0000313" key="3">
    <source>
        <dbReference type="EMBL" id="MBP2246227.1"/>
    </source>
</evidence>
<dbReference type="PANTHER" id="PTHR43308">
    <property type="entry name" value="OUTER MEMBRANE PROTEIN ALPHA-RELATED"/>
    <property type="match status" value="1"/>
</dbReference>